<dbReference type="PANTHER" id="PTHR38340:SF1">
    <property type="entry name" value="S-LAYER PROTEIN"/>
    <property type="match status" value="1"/>
</dbReference>
<proteinExistence type="predicted"/>
<gene>
    <name evidence="3" type="ORF">D3874_14295</name>
</gene>
<accession>A0A418WDD5</accession>
<evidence type="ECO:0000256" key="2">
    <source>
        <dbReference type="ARBA" id="ARBA00022525"/>
    </source>
</evidence>
<dbReference type="AlphaFoldDB" id="A0A418WDD5"/>
<dbReference type="PRINTS" id="PR00313">
    <property type="entry name" value="CABNDNGRPT"/>
</dbReference>
<dbReference type="Gene3D" id="2.150.10.10">
    <property type="entry name" value="Serralysin-like metalloprotease, C-terminal"/>
    <property type="match status" value="3"/>
</dbReference>
<dbReference type="Proteomes" id="UP000284605">
    <property type="component" value="Unassembled WGS sequence"/>
</dbReference>
<reference evidence="3 4" key="1">
    <citation type="submission" date="2018-09" db="EMBL/GenBank/DDBJ databases">
        <authorList>
            <person name="Zhu H."/>
        </authorList>
    </citation>
    <scope>NUCLEOTIDE SEQUENCE [LARGE SCALE GENOMIC DNA]</scope>
    <source>
        <strain evidence="3 4">K1W22B-8</strain>
    </source>
</reference>
<dbReference type="GO" id="GO:0005576">
    <property type="term" value="C:extracellular region"/>
    <property type="evidence" value="ECO:0007669"/>
    <property type="project" value="UniProtKB-SubCell"/>
</dbReference>
<dbReference type="PROSITE" id="PS00330">
    <property type="entry name" value="HEMOLYSIN_CALCIUM"/>
    <property type="match status" value="4"/>
</dbReference>
<evidence type="ECO:0000256" key="1">
    <source>
        <dbReference type="ARBA" id="ARBA00004613"/>
    </source>
</evidence>
<organism evidence="3 4">
    <name type="scientific">Oleomonas cavernae</name>
    <dbReference type="NCBI Taxonomy" id="2320859"/>
    <lineage>
        <taxon>Bacteria</taxon>
        <taxon>Pseudomonadati</taxon>
        <taxon>Pseudomonadota</taxon>
        <taxon>Alphaproteobacteria</taxon>
        <taxon>Acetobacterales</taxon>
        <taxon>Acetobacteraceae</taxon>
        <taxon>Oleomonas</taxon>
    </lineage>
</organism>
<keyword evidence="2" id="KW-0964">Secreted</keyword>
<dbReference type="InterPro" id="IPR018511">
    <property type="entry name" value="Hemolysin-typ_Ca-bd_CS"/>
</dbReference>
<dbReference type="RefSeq" id="WP_119778677.1">
    <property type="nucleotide sequence ID" value="NZ_QYUK01000011.1"/>
</dbReference>
<comment type="subcellular location">
    <subcellularLocation>
        <location evidence="1">Secreted</location>
    </subcellularLocation>
</comment>
<keyword evidence="4" id="KW-1185">Reference proteome</keyword>
<dbReference type="GO" id="GO:0005509">
    <property type="term" value="F:calcium ion binding"/>
    <property type="evidence" value="ECO:0007669"/>
    <property type="project" value="InterPro"/>
</dbReference>
<dbReference type="PANTHER" id="PTHR38340">
    <property type="entry name" value="S-LAYER PROTEIN"/>
    <property type="match status" value="1"/>
</dbReference>
<dbReference type="InterPro" id="IPR050557">
    <property type="entry name" value="RTX_toxin/Mannuronan_C5-epim"/>
</dbReference>
<dbReference type="InterPro" id="IPR001343">
    <property type="entry name" value="Hemolysn_Ca-bd"/>
</dbReference>
<dbReference type="EMBL" id="QYUK01000011">
    <property type="protein sequence ID" value="RJF88042.1"/>
    <property type="molecule type" value="Genomic_DNA"/>
</dbReference>
<protein>
    <submittedName>
        <fullName evidence="3">Calcium-binding protein</fullName>
    </submittedName>
</protein>
<sequence length="379" mass="38107">MGTNGADDISGDGGDNRLDGGLGADRLTGRLGNDTYVVDNVGDVVVETRNAGHDTVLTSLHAYVLGAELEDLTFVGTGNLDATGNTLANVMTGGAGDDDLNGGRGTDTLRGGLGNDTYVVDHPSDVVEEAADAGFDTVETTLNYALGANVEGLLLRGTAALSGTGNSLANTLTGNGANNTLEGLGGDDTLLGKGGSDKLLGGDGADWLDGGTGDDNLRGGLGNDTYVVDSVTDLVSEANGDGVDTLRTSVSYTLGSGLENLIVTTSQAVTVTGNSLANVMTGSNGASTLAGLRGNDILTGGGGADTFVFGANFGKDTITDFASADVISFQDGLFTDFTDVVMHAVQVGSDVVITYNTANTITLQDYGVGLLNSGDFLFA</sequence>
<dbReference type="SUPFAM" id="SSF51120">
    <property type="entry name" value="beta-Roll"/>
    <property type="match status" value="4"/>
</dbReference>
<comment type="caution">
    <text evidence="3">The sequence shown here is derived from an EMBL/GenBank/DDBJ whole genome shotgun (WGS) entry which is preliminary data.</text>
</comment>
<evidence type="ECO:0000313" key="3">
    <source>
        <dbReference type="EMBL" id="RJF88042.1"/>
    </source>
</evidence>
<name>A0A418WDD5_9PROT</name>
<dbReference type="InterPro" id="IPR011049">
    <property type="entry name" value="Serralysin-like_metalloprot_C"/>
</dbReference>
<evidence type="ECO:0000313" key="4">
    <source>
        <dbReference type="Proteomes" id="UP000284605"/>
    </source>
</evidence>
<dbReference type="Pfam" id="PF00353">
    <property type="entry name" value="HemolysinCabind"/>
    <property type="match status" value="4"/>
</dbReference>
<dbReference type="OrthoDB" id="7230179at2"/>